<dbReference type="OMA" id="TAANMSH"/>
<keyword evidence="3" id="KW-1185">Reference proteome</keyword>
<dbReference type="AlphaFoldDB" id="A0A0S4JEG1"/>
<gene>
    <name evidence="2" type="ORF">BSAL_24370</name>
</gene>
<name>A0A0S4JEG1_BODSA</name>
<feature type="compositionally biased region" description="Basic residues" evidence="1">
    <location>
        <begin position="23"/>
        <end position="38"/>
    </location>
</feature>
<evidence type="ECO:0000313" key="2">
    <source>
        <dbReference type="EMBL" id="CUG89974.1"/>
    </source>
</evidence>
<evidence type="ECO:0000313" key="3">
    <source>
        <dbReference type="Proteomes" id="UP000051952"/>
    </source>
</evidence>
<evidence type="ECO:0000256" key="1">
    <source>
        <dbReference type="SAM" id="MobiDB-lite"/>
    </source>
</evidence>
<protein>
    <submittedName>
        <fullName evidence="2">Uncharacterized protein</fullName>
    </submittedName>
</protein>
<feature type="region of interest" description="Disordered" evidence="1">
    <location>
        <begin position="16"/>
        <end position="100"/>
    </location>
</feature>
<feature type="region of interest" description="Disordered" evidence="1">
    <location>
        <begin position="202"/>
        <end position="227"/>
    </location>
</feature>
<organism evidence="2 3">
    <name type="scientific">Bodo saltans</name>
    <name type="common">Flagellated protozoan</name>
    <dbReference type="NCBI Taxonomy" id="75058"/>
    <lineage>
        <taxon>Eukaryota</taxon>
        <taxon>Discoba</taxon>
        <taxon>Euglenozoa</taxon>
        <taxon>Kinetoplastea</taxon>
        <taxon>Metakinetoplastina</taxon>
        <taxon>Eubodonida</taxon>
        <taxon>Bodonidae</taxon>
        <taxon>Bodo</taxon>
    </lineage>
</organism>
<dbReference type="EMBL" id="CYKH01001782">
    <property type="protein sequence ID" value="CUG89974.1"/>
    <property type="molecule type" value="Genomic_DNA"/>
</dbReference>
<feature type="compositionally biased region" description="Polar residues" evidence="1">
    <location>
        <begin position="54"/>
        <end position="74"/>
    </location>
</feature>
<feature type="compositionally biased region" description="Polar residues" evidence="1">
    <location>
        <begin position="218"/>
        <end position="227"/>
    </location>
</feature>
<sequence length="227" mass="24910">MLRLSLRRLQFVRAGSNHEHRPQQPHHHNHHNQQRHGNNHTGNNGNNSGAPHGASQQKLPSETSTHISTAANMSHHQHPKAIASASPPIVSSPPPSSSSLVEQQLAAAQLRITQLLCTPDVAAWEHVTSALQSTERDLQQLMSDFRYTQLSLSATHRALQEELRESLTICALKETTELRRAAGKAEAKEMLRKHIGFRARRVSEIAPPSHAASRSLGARTTTTGPPS</sequence>
<proteinExistence type="predicted"/>
<reference evidence="3" key="1">
    <citation type="submission" date="2015-09" db="EMBL/GenBank/DDBJ databases">
        <authorList>
            <consortium name="Pathogen Informatics"/>
        </authorList>
    </citation>
    <scope>NUCLEOTIDE SEQUENCE [LARGE SCALE GENOMIC DNA]</scope>
    <source>
        <strain evidence="3">Lake Konstanz</strain>
    </source>
</reference>
<dbReference type="Proteomes" id="UP000051952">
    <property type="component" value="Unassembled WGS sequence"/>
</dbReference>
<dbReference type="VEuPathDB" id="TriTrypDB:BSAL_24370"/>
<accession>A0A0S4JEG1</accession>